<dbReference type="Proteomes" id="UP000000268">
    <property type="component" value="Plasmid pREB1"/>
</dbReference>
<evidence type="ECO:0000313" key="2">
    <source>
        <dbReference type="Proteomes" id="UP000000268"/>
    </source>
</evidence>
<protein>
    <submittedName>
        <fullName evidence="1">Uncharacterized protein</fullName>
    </submittedName>
</protein>
<dbReference type="EMBL" id="CP000838">
    <property type="protein sequence ID" value="ABW31577.1"/>
    <property type="molecule type" value="Genomic_DNA"/>
</dbReference>
<gene>
    <name evidence="1" type="ordered locus">AM1_A0068</name>
</gene>
<dbReference type="KEGG" id="amr:AM1_A0068"/>
<geneLocation type="plasmid" evidence="1 2">
    <name>pREB1</name>
</geneLocation>
<keyword evidence="2" id="KW-1185">Reference proteome</keyword>
<organism evidence="1 2">
    <name type="scientific">Acaryochloris marina (strain MBIC 11017)</name>
    <dbReference type="NCBI Taxonomy" id="329726"/>
    <lineage>
        <taxon>Bacteria</taxon>
        <taxon>Bacillati</taxon>
        <taxon>Cyanobacteriota</taxon>
        <taxon>Cyanophyceae</taxon>
        <taxon>Acaryochloridales</taxon>
        <taxon>Acaryochloridaceae</taxon>
        <taxon>Acaryochloris</taxon>
    </lineage>
</organism>
<keyword evidence="1" id="KW-0614">Plasmid</keyword>
<sequence length="39" mass="4345">MPRYGFEVIPKGGHCMVLEMRLWGAGKRRSKKQAKVGAA</sequence>
<dbReference type="HOGENOM" id="CLU_3303006_0_0_3"/>
<evidence type="ECO:0000313" key="1">
    <source>
        <dbReference type="EMBL" id="ABW31577.1"/>
    </source>
</evidence>
<reference evidence="1 2" key="1">
    <citation type="journal article" date="2008" name="Proc. Natl. Acad. Sci. U.S.A.">
        <title>Niche adaptation and genome expansion in the chlorophyll d-producing cyanobacterium Acaryochloris marina.</title>
        <authorList>
            <person name="Swingley W.D."/>
            <person name="Chen M."/>
            <person name="Cheung P.C."/>
            <person name="Conrad A.L."/>
            <person name="Dejesa L.C."/>
            <person name="Hao J."/>
            <person name="Honchak B.M."/>
            <person name="Karbach L.E."/>
            <person name="Kurdoglu A."/>
            <person name="Lahiri S."/>
            <person name="Mastrian S.D."/>
            <person name="Miyashita H."/>
            <person name="Page L."/>
            <person name="Ramakrishna P."/>
            <person name="Satoh S."/>
            <person name="Sattley W.M."/>
            <person name="Shimada Y."/>
            <person name="Taylor H.L."/>
            <person name="Tomo T."/>
            <person name="Tsuchiya T."/>
            <person name="Wang Z.T."/>
            <person name="Raymond J."/>
            <person name="Mimuro M."/>
            <person name="Blankenship R.E."/>
            <person name="Touchman J.W."/>
        </authorList>
    </citation>
    <scope>NUCLEOTIDE SEQUENCE [LARGE SCALE GENOMIC DNA]</scope>
    <source>
        <strain evidence="2">MBIC 11017</strain>
        <plasmid evidence="2">Plasmid pREB1</plasmid>
    </source>
</reference>
<dbReference type="AlphaFoldDB" id="A8ZK77"/>
<name>A8ZK77_ACAM1</name>
<proteinExistence type="predicted"/>
<accession>A8ZK77</accession>